<evidence type="ECO:0000256" key="3">
    <source>
        <dbReference type="ARBA" id="ARBA00005641"/>
    </source>
</evidence>
<dbReference type="EC" id="3.2.1.78" evidence="4"/>
<sequence>MRVRWGILVAVYILHGIHFSPSDALFPHLTMLLNSLWQVVASALLVTAATPTKTVTKRATGASDAAHPFVTVKDGQFIVNGSTLNFVGTNAYWLAALNSDDDIDFTLGNMSAKGIRVVRTWAFNDVETIPENGTWFQLIANGTTTVNEGSNGLQKLDTVVRLAEKHGILLHLSLTNNWNPRPLLENNVTGIIIEGRDVTNGTGNNLPRNTLSNDYGGMDVYVRQFGSGNLSSHDEFYTNPVIISKFLNYTTQIVSRYANNTSVEIANDPRCNSSMKASPNCNTMTVTRFHQNVTDHIKSIDKNHLVASGNQGFFCTNCTKIFPRVPPPQTSPRPGRRSNMVKPLTMRKLFDDRKLAFKKSRALRQKTNPPTGGIRIRGRWMSTETRRQSFDMQNMGPAFDGSQGVDSEDIINIPGLDFGTFQLFPDQNSYGPDDPNLPAFNNTVNQGLAWIQLHASLGKLFNKPIILNGFGLVTQNNSQSFVPFNSSLAPFGADTGTTQAPFGVTDQQRDDAYTQWLQAGLEGGLQGMLQYQWSQGNLTTQVGTAISPPVAGTGVSPDIAGTGVSPDDGYAIQGQAFDNVTGIIQSFSQDFGRDDSSS</sequence>
<gene>
    <name evidence="10" type="ORF">D9613_003052</name>
</gene>
<evidence type="ECO:0000256" key="2">
    <source>
        <dbReference type="ARBA" id="ARBA00004613"/>
    </source>
</evidence>
<evidence type="ECO:0000256" key="7">
    <source>
        <dbReference type="ARBA" id="ARBA00022801"/>
    </source>
</evidence>
<dbReference type="EMBL" id="JAACJL010000044">
    <property type="protein sequence ID" value="KAF4615355.1"/>
    <property type="molecule type" value="Genomic_DNA"/>
</dbReference>
<keyword evidence="11" id="KW-1185">Reference proteome</keyword>
<dbReference type="PANTHER" id="PTHR31451:SF39">
    <property type="entry name" value="MANNAN ENDO-1,4-BETA-MANNOSIDASE 1"/>
    <property type="match status" value="1"/>
</dbReference>
<feature type="domain" description="Glycoside hydrolase family 5" evidence="9">
    <location>
        <begin position="69"/>
        <end position="325"/>
    </location>
</feature>
<reference evidence="10 11" key="1">
    <citation type="submission" date="2019-12" db="EMBL/GenBank/DDBJ databases">
        <authorList>
            <person name="Floudas D."/>
            <person name="Bentzer J."/>
            <person name="Ahren D."/>
            <person name="Johansson T."/>
            <person name="Persson P."/>
            <person name="Tunlid A."/>
        </authorList>
    </citation>
    <scope>NUCLEOTIDE SEQUENCE [LARGE SCALE GENOMIC DNA]</scope>
    <source>
        <strain evidence="10 11">CBS 102.39</strain>
    </source>
</reference>
<protein>
    <recommendedName>
        <fullName evidence="4">mannan endo-1,4-beta-mannosidase</fullName>
        <ecNumber evidence="4">3.2.1.78</ecNumber>
    </recommendedName>
</protein>
<evidence type="ECO:0000256" key="4">
    <source>
        <dbReference type="ARBA" id="ARBA00012706"/>
    </source>
</evidence>
<keyword evidence="7" id="KW-0378">Hydrolase</keyword>
<dbReference type="GO" id="GO:0005576">
    <property type="term" value="C:extracellular region"/>
    <property type="evidence" value="ECO:0007669"/>
    <property type="project" value="UniProtKB-SubCell"/>
</dbReference>
<evidence type="ECO:0000259" key="9">
    <source>
        <dbReference type="Pfam" id="PF26410"/>
    </source>
</evidence>
<keyword evidence="6" id="KW-0732">Signal</keyword>
<dbReference type="Pfam" id="PF26410">
    <property type="entry name" value="GH5_mannosidase"/>
    <property type="match status" value="1"/>
</dbReference>
<evidence type="ECO:0000313" key="10">
    <source>
        <dbReference type="EMBL" id="KAF4615355.1"/>
    </source>
</evidence>
<dbReference type="AlphaFoldDB" id="A0A8H4QRC9"/>
<comment type="catalytic activity">
    <reaction evidence="1">
        <text>Random hydrolysis of (1-&gt;4)-beta-D-mannosidic linkages in mannans, galactomannans and glucomannans.</text>
        <dbReference type="EC" id="3.2.1.78"/>
    </reaction>
</comment>
<keyword evidence="5" id="KW-0964">Secreted</keyword>
<dbReference type="GO" id="GO:0046355">
    <property type="term" value="P:mannan catabolic process"/>
    <property type="evidence" value="ECO:0007669"/>
    <property type="project" value="UniProtKB-ARBA"/>
</dbReference>
<dbReference type="GO" id="GO:0016985">
    <property type="term" value="F:mannan endo-1,4-beta-mannosidase activity"/>
    <property type="evidence" value="ECO:0007669"/>
    <property type="project" value="UniProtKB-EC"/>
</dbReference>
<name>A0A8H4QRC9_9AGAR</name>
<comment type="subcellular location">
    <subcellularLocation>
        <location evidence="2">Secreted</location>
    </subcellularLocation>
</comment>
<proteinExistence type="inferred from homology"/>
<keyword evidence="8" id="KW-0326">Glycosidase</keyword>
<dbReference type="InterPro" id="IPR017853">
    <property type="entry name" value="GH"/>
</dbReference>
<comment type="caution">
    <text evidence="10">The sequence shown here is derived from an EMBL/GenBank/DDBJ whole genome shotgun (WGS) entry which is preliminary data.</text>
</comment>
<dbReference type="Proteomes" id="UP000521872">
    <property type="component" value="Unassembled WGS sequence"/>
</dbReference>
<accession>A0A8H4QRC9</accession>
<evidence type="ECO:0000256" key="5">
    <source>
        <dbReference type="ARBA" id="ARBA00022525"/>
    </source>
</evidence>
<comment type="similarity">
    <text evidence="3">Belongs to the glycosyl hydrolase 5 (cellulase A) family.</text>
</comment>
<evidence type="ECO:0000313" key="11">
    <source>
        <dbReference type="Proteomes" id="UP000521872"/>
    </source>
</evidence>
<evidence type="ECO:0000256" key="1">
    <source>
        <dbReference type="ARBA" id="ARBA00001678"/>
    </source>
</evidence>
<dbReference type="PANTHER" id="PTHR31451">
    <property type="match status" value="1"/>
</dbReference>
<evidence type="ECO:0000256" key="8">
    <source>
        <dbReference type="ARBA" id="ARBA00023295"/>
    </source>
</evidence>
<dbReference type="InterPro" id="IPR045053">
    <property type="entry name" value="MAN-like"/>
</dbReference>
<evidence type="ECO:0000256" key="6">
    <source>
        <dbReference type="ARBA" id="ARBA00022729"/>
    </source>
</evidence>
<organism evidence="10 11">
    <name type="scientific">Agrocybe pediades</name>
    <dbReference type="NCBI Taxonomy" id="84607"/>
    <lineage>
        <taxon>Eukaryota</taxon>
        <taxon>Fungi</taxon>
        <taxon>Dikarya</taxon>
        <taxon>Basidiomycota</taxon>
        <taxon>Agaricomycotina</taxon>
        <taxon>Agaricomycetes</taxon>
        <taxon>Agaricomycetidae</taxon>
        <taxon>Agaricales</taxon>
        <taxon>Agaricineae</taxon>
        <taxon>Strophariaceae</taxon>
        <taxon>Agrocybe</taxon>
    </lineage>
</organism>
<dbReference type="Gene3D" id="3.20.20.80">
    <property type="entry name" value="Glycosidases"/>
    <property type="match status" value="1"/>
</dbReference>
<dbReference type="SUPFAM" id="SSF51445">
    <property type="entry name" value="(Trans)glycosidases"/>
    <property type="match status" value="1"/>
</dbReference>
<dbReference type="InterPro" id="IPR001547">
    <property type="entry name" value="Glyco_hydro_5"/>
</dbReference>